<keyword evidence="1" id="KW-1133">Transmembrane helix</keyword>
<gene>
    <name evidence="2" type="ORF">SCHIN_v1c03940</name>
</gene>
<evidence type="ECO:0000313" key="2">
    <source>
        <dbReference type="EMBL" id="QEH61591.1"/>
    </source>
</evidence>
<keyword evidence="1" id="KW-0472">Membrane</keyword>
<organism evidence="2 3">
    <name type="scientific">Spiroplasma chinense</name>
    <dbReference type="NCBI Taxonomy" id="216932"/>
    <lineage>
        <taxon>Bacteria</taxon>
        <taxon>Bacillati</taxon>
        <taxon>Mycoplasmatota</taxon>
        <taxon>Mollicutes</taxon>
        <taxon>Entomoplasmatales</taxon>
        <taxon>Spiroplasmataceae</taxon>
        <taxon>Spiroplasma</taxon>
    </lineage>
</organism>
<dbReference type="Proteomes" id="UP000323144">
    <property type="component" value="Chromosome"/>
</dbReference>
<keyword evidence="3" id="KW-1185">Reference proteome</keyword>
<dbReference type="EMBL" id="CP043026">
    <property type="protein sequence ID" value="QEH61591.1"/>
    <property type="molecule type" value="Genomic_DNA"/>
</dbReference>
<feature type="transmembrane region" description="Helical" evidence="1">
    <location>
        <begin position="127"/>
        <end position="151"/>
    </location>
</feature>
<dbReference type="AlphaFoldDB" id="A0A5B9Y3K3"/>
<dbReference type="RefSeq" id="WP_166507983.1">
    <property type="nucleotide sequence ID" value="NZ_CP043026.1"/>
</dbReference>
<evidence type="ECO:0000313" key="3">
    <source>
        <dbReference type="Proteomes" id="UP000323144"/>
    </source>
</evidence>
<feature type="transmembrane region" description="Helical" evidence="1">
    <location>
        <begin position="163"/>
        <end position="191"/>
    </location>
</feature>
<feature type="transmembrane region" description="Helical" evidence="1">
    <location>
        <begin position="12"/>
        <end position="36"/>
    </location>
</feature>
<dbReference type="KEGG" id="schi:SCHIN_v1c03940"/>
<dbReference type="GO" id="GO:0015234">
    <property type="term" value="F:thiamine transmembrane transporter activity"/>
    <property type="evidence" value="ECO:0007669"/>
    <property type="project" value="InterPro"/>
</dbReference>
<reference evidence="2 3" key="1">
    <citation type="submission" date="2019-08" db="EMBL/GenBank/DDBJ databases">
        <title>Complete genome sequence of Spiroplasma chinense CCH (DSM 19755).</title>
        <authorList>
            <person name="Shen H.-Y."/>
            <person name="Lin Y.-C."/>
            <person name="Chou L."/>
            <person name="Kuo C.-H."/>
        </authorList>
    </citation>
    <scope>NUCLEOTIDE SEQUENCE [LARGE SCALE GENOMIC DNA]</scope>
    <source>
        <strain evidence="2 3">CCH</strain>
    </source>
</reference>
<evidence type="ECO:0000256" key="1">
    <source>
        <dbReference type="SAM" id="Phobius"/>
    </source>
</evidence>
<feature type="transmembrane region" description="Helical" evidence="1">
    <location>
        <begin position="280"/>
        <end position="300"/>
    </location>
</feature>
<name>A0A5B9Y3K3_9MOLU</name>
<sequence length="321" mass="36818">MKNEQKKIFNISIISYIAVQTILILVGLIFLVIHLASRKTWDENGALVSMSAGNIAMIYILFILGFLIIAVLQAGYVIMMMLEKEGQLKKLIFSILLLNVVGIVYSSFEIKEWNSNIGYLKPKKWTIYEMCYVGLLLSLYLLVNFISGYIPPMPFWITISFKYIFLYVGAYLLNFWACLTLCVLAASLTAVMPGTAVLSPVQYLFDYWFVTVSFALASLFKPADNIKNKYVEAANYITFITIPMICVYVSRVLSGVLFWLNPKVYTSVYYDFEWNGAWTYSMIFNAFNTIFDYATLLILVPPTCKVMKIVKDRQTSWNKVR</sequence>
<evidence type="ECO:0008006" key="4">
    <source>
        <dbReference type="Google" id="ProtNLM"/>
    </source>
</evidence>
<dbReference type="GO" id="GO:0005886">
    <property type="term" value="C:plasma membrane"/>
    <property type="evidence" value="ECO:0007669"/>
    <property type="project" value="InterPro"/>
</dbReference>
<feature type="transmembrane region" description="Helical" evidence="1">
    <location>
        <begin position="233"/>
        <end position="260"/>
    </location>
</feature>
<dbReference type="Pfam" id="PF09515">
    <property type="entry name" value="Thia_YuaJ"/>
    <property type="match status" value="1"/>
</dbReference>
<accession>A0A5B9Y3K3</accession>
<feature type="transmembrane region" description="Helical" evidence="1">
    <location>
        <begin position="203"/>
        <end position="221"/>
    </location>
</feature>
<feature type="transmembrane region" description="Helical" evidence="1">
    <location>
        <begin position="91"/>
        <end position="107"/>
    </location>
</feature>
<dbReference type="Gene3D" id="1.10.1760.20">
    <property type="match status" value="1"/>
</dbReference>
<protein>
    <recommendedName>
        <fullName evidence="4">Thiamine transporter</fullName>
    </recommendedName>
</protein>
<proteinExistence type="predicted"/>
<keyword evidence="1" id="KW-0812">Transmembrane</keyword>
<dbReference type="InterPro" id="IPR012651">
    <property type="entry name" value="Thia_Transptr_ThiT"/>
</dbReference>
<feature type="transmembrane region" description="Helical" evidence="1">
    <location>
        <begin position="56"/>
        <end position="79"/>
    </location>
</feature>